<dbReference type="RefSeq" id="WP_062007739.1">
    <property type="nucleotide sequence ID" value="NZ_CP012677.1"/>
</dbReference>
<reference evidence="3" key="1">
    <citation type="submission" date="2015-09" db="EMBL/GenBank/DDBJ databases">
        <title>Complete genome of Arthrobacter alpinus strain R3.8.</title>
        <authorList>
            <person name="See-Too W.S."/>
            <person name="Chan K.G."/>
        </authorList>
    </citation>
    <scope>NUCLEOTIDE SEQUENCE [LARGE SCALE GENOMIC DNA]</scope>
    <source>
        <strain evidence="3">R3.8</strain>
    </source>
</reference>
<name>A0A0M4RQY0_9MICC</name>
<evidence type="ECO:0000313" key="2">
    <source>
        <dbReference type="EMBL" id="ALE93151.1"/>
    </source>
</evidence>
<protein>
    <recommendedName>
        <fullName evidence="1">Mycothiol-dependent maleylpyruvate isomerase metal-binding domain-containing protein</fullName>
    </recommendedName>
</protein>
<dbReference type="SUPFAM" id="SSF109854">
    <property type="entry name" value="DinB/YfiT-like putative metalloenzymes"/>
    <property type="match status" value="1"/>
</dbReference>
<accession>A0A0M4RQY0</accession>
<dbReference type="Gene3D" id="1.20.120.450">
    <property type="entry name" value="dinb family like domain"/>
    <property type="match status" value="1"/>
</dbReference>
<dbReference type="NCBIfam" id="TIGR03085">
    <property type="entry name" value="TIGR03085 family metal-binding protein"/>
    <property type="match status" value="1"/>
</dbReference>
<dbReference type="KEGG" id="aaq:AOC05_13830"/>
<evidence type="ECO:0000259" key="1">
    <source>
        <dbReference type="Pfam" id="PF11716"/>
    </source>
</evidence>
<dbReference type="InterPro" id="IPR024344">
    <property type="entry name" value="MDMPI_metal-binding"/>
</dbReference>
<gene>
    <name evidence="2" type="ORF">AOC05_13830</name>
</gene>
<dbReference type="AlphaFoldDB" id="A0A0M4RQY0"/>
<dbReference type="EMBL" id="CP012677">
    <property type="protein sequence ID" value="ALE93151.1"/>
    <property type="molecule type" value="Genomic_DNA"/>
</dbReference>
<dbReference type="InterPro" id="IPR017517">
    <property type="entry name" value="Maleyloyr_isom"/>
</dbReference>
<dbReference type="InterPro" id="IPR034660">
    <property type="entry name" value="DinB/YfiT-like"/>
</dbReference>
<evidence type="ECO:0000313" key="3">
    <source>
        <dbReference type="Proteomes" id="UP000062833"/>
    </source>
</evidence>
<feature type="domain" description="Mycothiol-dependent maleylpyruvate isomerase metal-binding" evidence="1">
    <location>
        <begin position="7"/>
        <end position="89"/>
    </location>
</feature>
<keyword evidence="3" id="KW-1185">Reference proteome</keyword>
<dbReference type="Proteomes" id="UP000062833">
    <property type="component" value="Chromosome"/>
</dbReference>
<proteinExistence type="predicted"/>
<dbReference type="NCBIfam" id="TIGR03083">
    <property type="entry name" value="maleylpyruvate isomerase family mycothiol-dependent enzyme"/>
    <property type="match status" value="1"/>
</dbReference>
<dbReference type="InterPro" id="IPR017519">
    <property type="entry name" value="CHP03085"/>
</dbReference>
<dbReference type="PATRIC" id="fig|656366.3.peg.2984"/>
<dbReference type="GO" id="GO:0046872">
    <property type="term" value="F:metal ion binding"/>
    <property type="evidence" value="ECO:0007669"/>
    <property type="project" value="InterPro"/>
</dbReference>
<organism evidence="2 3">
    <name type="scientific">Arthrobacter alpinus</name>
    <dbReference type="NCBI Taxonomy" id="656366"/>
    <lineage>
        <taxon>Bacteria</taxon>
        <taxon>Bacillati</taxon>
        <taxon>Actinomycetota</taxon>
        <taxon>Actinomycetes</taxon>
        <taxon>Micrococcales</taxon>
        <taxon>Micrococcaceae</taxon>
        <taxon>Arthrobacter</taxon>
    </lineage>
</organism>
<dbReference type="Pfam" id="PF11716">
    <property type="entry name" value="MDMPI_N"/>
    <property type="match status" value="1"/>
</dbReference>
<sequence>MRWMETERAALVESFRASDPDAPTLCEGWTVRRLLAHLVLREHTPWLQIMDLAGKAEPGHEKHLGTLVATAQSPEGYEALLARFAAGTGPLNPMTWMGDAGQLLEYVIHHEDARRGAGSVEARVLPAAELDAIFKHLSLMARMSHRSSPVGVSLARPGGAGVVVRKGESAVVITGEPVELALYVSGRREAADVQITGNAEPVAAYTQWAARKG</sequence>